<dbReference type="Pfam" id="PF07642">
    <property type="entry name" value="BBP2"/>
    <property type="match status" value="1"/>
</dbReference>
<dbReference type="EMBL" id="RYFG02000024">
    <property type="protein sequence ID" value="TRX00891.1"/>
    <property type="molecule type" value="Genomic_DNA"/>
</dbReference>
<comment type="caution">
    <text evidence="1">The sequence shown here is derived from an EMBL/GenBank/DDBJ whole genome shotgun (WGS) entry which is preliminary data.</text>
</comment>
<protein>
    <submittedName>
        <fullName evidence="1">Porin</fullName>
    </submittedName>
</protein>
<sequence length="408" mass="44919">MRYAVNIIIGFISLVATVKNVQAQGLGGIDAVNNTDFSRRLRLSADGWANFGFSYNPSAPGDRYNGPVTFNDRDREVQLNQLYLLIERRVDKLARQWDVGGRVDFLFGSDAQFAQALGAPQGHWDAQLTGNRFYSIALPQAYAELYAPWGNGISAKIGHFYTIIGNESVMAPDNFFYSHSYTMQYGEPFTHTGVLLDYPLLAGPDALSGWTLNAKLGTVTGGSIGGWDAAFDHGLGAWRFLGGLSLNSPEGDTTFDATASSGPTAEQNPANWSLYSLVLKQQLTTSVQYALQFDHGRVEGQATQQSAEWMGLVNSLTYAIDSELAAGLRLEWFRDDDNFRVLSPARESLAANQAGSYYAATIGLRWQPNGWLMLRPNARYDWSDGSRPFDGGNSGTQWLISFDCTVRF</sequence>
<organism evidence="1 2">
    <name type="scientific">Candidatus Methylobacter oryzae</name>
    <dbReference type="NCBI Taxonomy" id="2497749"/>
    <lineage>
        <taxon>Bacteria</taxon>
        <taxon>Pseudomonadati</taxon>
        <taxon>Pseudomonadota</taxon>
        <taxon>Gammaproteobacteria</taxon>
        <taxon>Methylococcales</taxon>
        <taxon>Methylococcaceae</taxon>
        <taxon>Methylobacter</taxon>
    </lineage>
</organism>
<dbReference type="Proteomes" id="UP000733744">
    <property type="component" value="Unassembled WGS sequence"/>
</dbReference>
<dbReference type="InterPro" id="IPR011486">
    <property type="entry name" value="BBP2"/>
</dbReference>
<reference evidence="1 2" key="1">
    <citation type="journal article" date="2019" name="Antonie Van Leeuwenhoek">
        <title>Description of 'Ca. Methylobacter oryzae' KRF1, a novel species from the environmentally important Methylobacter clade 2.</title>
        <authorList>
            <person name="Khatri K."/>
            <person name="Mohite J.A."/>
            <person name="Pandit P.S."/>
            <person name="Bahulikar R."/>
            <person name="Rahalkar M.C."/>
        </authorList>
    </citation>
    <scope>NUCLEOTIDE SEQUENCE [LARGE SCALE GENOMIC DNA]</scope>
    <source>
        <strain evidence="1 2">KRF1</strain>
    </source>
</reference>
<name>A0ABY3CDU4_9GAMM</name>
<evidence type="ECO:0000313" key="1">
    <source>
        <dbReference type="EMBL" id="TRX00891.1"/>
    </source>
</evidence>
<proteinExistence type="predicted"/>
<accession>A0ABY3CDU4</accession>
<keyword evidence="2" id="KW-1185">Reference proteome</keyword>
<evidence type="ECO:0000313" key="2">
    <source>
        <dbReference type="Proteomes" id="UP000733744"/>
    </source>
</evidence>
<dbReference type="RefSeq" id="WP_127028933.1">
    <property type="nucleotide sequence ID" value="NZ_RYFG02000024.1"/>
</dbReference>
<gene>
    <name evidence="1" type="ORF">EKO24_004625</name>
</gene>